<evidence type="ECO:0000313" key="1">
    <source>
        <dbReference type="EMBL" id="CAD8849909.1"/>
    </source>
</evidence>
<dbReference type="AlphaFoldDB" id="A0A7S1ACP9"/>
<accession>A0A7S1ACP9</accession>
<proteinExistence type="predicted"/>
<name>A0A7S1ACP9_NOCSC</name>
<sequence>MAQAITLKSLCIEVDIFLMASVLNVPCPDVLSTRLPGNRAIQCQNVDASGQSSPMLSTGSWEVIDGRSCCWSFDAGSGHDVGGECSLADGPFSLALAGECDHHSLRSNSFCSSFSADGIKPAEEIHSLLPTDFQPTDSMEFDALLDGTESCESTTLVPNSSENDADSTIQAMTLDFLGGGHGNFGDHFLRRAVSSKVMPGTSECGPQLPTLSGFLDEAVPVLSSIFAFACLVNGVTLHSVSR</sequence>
<organism evidence="1">
    <name type="scientific">Noctiluca scintillans</name>
    <name type="common">Sea sparkle</name>
    <name type="synonym">Red tide dinoflagellate</name>
    <dbReference type="NCBI Taxonomy" id="2966"/>
    <lineage>
        <taxon>Eukaryota</taxon>
        <taxon>Sar</taxon>
        <taxon>Alveolata</taxon>
        <taxon>Dinophyceae</taxon>
        <taxon>Noctilucales</taxon>
        <taxon>Noctilucaceae</taxon>
        <taxon>Noctiluca</taxon>
    </lineage>
</organism>
<gene>
    <name evidence="1" type="ORF">NSCI0253_LOCUS24259</name>
</gene>
<dbReference type="EMBL" id="HBFQ01034414">
    <property type="protein sequence ID" value="CAD8849909.1"/>
    <property type="molecule type" value="Transcribed_RNA"/>
</dbReference>
<protein>
    <submittedName>
        <fullName evidence="1">Uncharacterized protein</fullName>
    </submittedName>
</protein>
<reference evidence="1" key="1">
    <citation type="submission" date="2021-01" db="EMBL/GenBank/DDBJ databases">
        <authorList>
            <person name="Corre E."/>
            <person name="Pelletier E."/>
            <person name="Niang G."/>
            <person name="Scheremetjew M."/>
            <person name="Finn R."/>
            <person name="Kale V."/>
            <person name="Holt S."/>
            <person name="Cochrane G."/>
            <person name="Meng A."/>
            <person name="Brown T."/>
            <person name="Cohen L."/>
        </authorList>
    </citation>
    <scope>NUCLEOTIDE SEQUENCE</scope>
</reference>